<evidence type="ECO:0000256" key="6">
    <source>
        <dbReference type="ARBA" id="ARBA00055193"/>
    </source>
</evidence>
<keyword evidence="11" id="KW-1185">Reference proteome</keyword>
<evidence type="ECO:0000256" key="1">
    <source>
        <dbReference type="ARBA" id="ARBA00004496"/>
    </source>
</evidence>
<dbReference type="GO" id="GO:0006417">
    <property type="term" value="P:regulation of translation"/>
    <property type="evidence" value="ECO:0007669"/>
    <property type="project" value="UniProtKB-KW"/>
</dbReference>
<dbReference type="PROSITE" id="PS50302">
    <property type="entry name" value="PUM"/>
    <property type="match status" value="8"/>
</dbReference>
<evidence type="ECO:0000313" key="10">
    <source>
        <dbReference type="EMBL" id="CAH9126517.1"/>
    </source>
</evidence>
<organism evidence="10 11">
    <name type="scientific">Cuscuta epithymum</name>
    <dbReference type="NCBI Taxonomy" id="186058"/>
    <lineage>
        <taxon>Eukaryota</taxon>
        <taxon>Viridiplantae</taxon>
        <taxon>Streptophyta</taxon>
        <taxon>Embryophyta</taxon>
        <taxon>Tracheophyta</taxon>
        <taxon>Spermatophyta</taxon>
        <taxon>Magnoliopsida</taxon>
        <taxon>eudicotyledons</taxon>
        <taxon>Gunneridae</taxon>
        <taxon>Pentapetalae</taxon>
        <taxon>asterids</taxon>
        <taxon>lamiids</taxon>
        <taxon>Solanales</taxon>
        <taxon>Convolvulaceae</taxon>
        <taxon>Cuscuteae</taxon>
        <taxon>Cuscuta</taxon>
        <taxon>Cuscuta subgen. Cuscuta</taxon>
    </lineage>
</organism>
<dbReference type="InterPro" id="IPR033712">
    <property type="entry name" value="Pumilio_RNA-bd"/>
</dbReference>
<evidence type="ECO:0000313" key="11">
    <source>
        <dbReference type="Proteomes" id="UP001152523"/>
    </source>
</evidence>
<feature type="domain" description="PUM-HD" evidence="9">
    <location>
        <begin position="646"/>
        <end position="986"/>
    </location>
</feature>
<dbReference type="InterPro" id="IPR011989">
    <property type="entry name" value="ARM-like"/>
</dbReference>
<dbReference type="GO" id="GO:0003729">
    <property type="term" value="F:mRNA binding"/>
    <property type="evidence" value="ECO:0007669"/>
    <property type="project" value="UniProtKB-ARBA"/>
</dbReference>
<dbReference type="PANTHER" id="PTHR12537:SF187">
    <property type="entry name" value="OS04G0276200 PROTEIN"/>
    <property type="match status" value="1"/>
</dbReference>
<keyword evidence="4" id="KW-0810">Translation regulation</keyword>
<dbReference type="Pfam" id="PF07990">
    <property type="entry name" value="NABP"/>
    <property type="match status" value="2"/>
</dbReference>
<gene>
    <name evidence="10" type="ORF">CEPIT_LOCUS27593</name>
</gene>
<feature type="repeat" description="Pumilio" evidence="7">
    <location>
        <begin position="919"/>
        <end position="960"/>
    </location>
</feature>
<feature type="repeat" description="Pumilio" evidence="7">
    <location>
        <begin position="702"/>
        <end position="737"/>
    </location>
</feature>
<dbReference type="AlphaFoldDB" id="A0AAV0ETA9"/>
<comment type="function">
    <text evidence="6">Sequence-specific RNA-binding protein that regulates translation and mRNA stability by binding the 3'-UTR of target mRNAs. Binds the APUM-binding elements (APBEs) in the 3'-UTR mRNA sequence of CLV1, PNH, WUS and FAS2.</text>
</comment>
<evidence type="ECO:0000259" key="9">
    <source>
        <dbReference type="PROSITE" id="PS50303"/>
    </source>
</evidence>
<keyword evidence="2" id="KW-0963">Cytoplasm</keyword>
<dbReference type="PROSITE" id="PS50303">
    <property type="entry name" value="PUM_HD"/>
    <property type="match status" value="1"/>
</dbReference>
<feature type="repeat" description="Pumilio" evidence="7">
    <location>
        <begin position="774"/>
        <end position="809"/>
    </location>
</feature>
<feature type="compositionally biased region" description="Polar residues" evidence="8">
    <location>
        <begin position="261"/>
        <end position="279"/>
    </location>
</feature>
<feature type="repeat" description="Pumilio" evidence="7">
    <location>
        <begin position="847"/>
        <end position="882"/>
    </location>
</feature>
<dbReference type="FunFam" id="1.25.10.10:FF:000004">
    <property type="entry name" value="Pumilio homolog 1 isoform 2"/>
    <property type="match status" value="1"/>
</dbReference>
<dbReference type="Proteomes" id="UP001152523">
    <property type="component" value="Unassembled WGS sequence"/>
</dbReference>
<comment type="caution">
    <text evidence="10">The sequence shown here is derived from an EMBL/GenBank/DDBJ whole genome shotgun (WGS) entry which is preliminary data.</text>
</comment>
<evidence type="ECO:0000256" key="3">
    <source>
        <dbReference type="ARBA" id="ARBA00022737"/>
    </source>
</evidence>
<feature type="repeat" description="Pumilio" evidence="7">
    <location>
        <begin position="738"/>
        <end position="773"/>
    </location>
</feature>
<dbReference type="EMBL" id="CAMAPF010000942">
    <property type="protein sequence ID" value="CAH9126517.1"/>
    <property type="molecule type" value="Genomic_DNA"/>
</dbReference>
<keyword evidence="3" id="KW-0677">Repeat</keyword>
<evidence type="ECO:0000256" key="4">
    <source>
        <dbReference type="ARBA" id="ARBA00022845"/>
    </source>
</evidence>
<name>A0AAV0ETA9_9ASTE</name>
<protein>
    <recommendedName>
        <fullName evidence="9">PUM-HD domain-containing protein</fullName>
    </recommendedName>
</protein>
<evidence type="ECO:0000256" key="8">
    <source>
        <dbReference type="SAM" id="MobiDB-lite"/>
    </source>
</evidence>
<feature type="repeat" description="Pumilio" evidence="7">
    <location>
        <begin position="666"/>
        <end position="701"/>
    </location>
</feature>
<accession>A0AAV0ETA9</accession>
<dbReference type="SUPFAM" id="SSF48371">
    <property type="entry name" value="ARM repeat"/>
    <property type="match status" value="1"/>
</dbReference>
<keyword evidence="5" id="KW-0694">RNA-binding</keyword>
<dbReference type="InterPro" id="IPR033133">
    <property type="entry name" value="PUM-HD"/>
</dbReference>
<reference evidence="10" key="1">
    <citation type="submission" date="2022-07" db="EMBL/GenBank/DDBJ databases">
        <authorList>
            <person name="Macas J."/>
            <person name="Novak P."/>
            <person name="Neumann P."/>
        </authorList>
    </citation>
    <scope>NUCLEOTIDE SEQUENCE</scope>
</reference>
<dbReference type="SMART" id="SM00025">
    <property type="entry name" value="Pumilio"/>
    <property type="match status" value="8"/>
</dbReference>
<dbReference type="InterPro" id="IPR012940">
    <property type="entry name" value="NABP"/>
</dbReference>
<dbReference type="Pfam" id="PF00806">
    <property type="entry name" value="PUF"/>
    <property type="match status" value="8"/>
</dbReference>
<dbReference type="InterPro" id="IPR016024">
    <property type="entry name" value="ARM-type_fold"/>
</dbReference>
<evidence type="ECO:0000256" key="7">
    <source>
        <dbReference type="PROSITE-ProRule" id="PRU00317"/>
    </source>
</evidence>
<evidence type="ECO:0000256" key="5">
    <source>
        <dbReference type="ARBA" id="ARBA00022884"/>
    </source>
</evidence>
<dbReference type="PANTHER" id="PTHR12537">
    <property type="entry name" value="RNA BINDING PROTEIN PUMILIO-RELATED"/>
    <property type="match status" value="1"/>
</dbReference>
<dbReference type="Gene3D" id="1.25.10.10">
    <property type="entry name" value="Leucine-rich Repeat Variant"/>
    <property type="match status" value="1"/>
</dbReference>
<dbReference type="InterPro" id="IPR001313">
    <property type="entry name" value="Pumilio_RNA-bd_rpt"/>
</dbReference>
<feature type="repeat" description="Pumilio" evidence="7">
    <location>
        <begin position="883"/>
        <end position="918"/>
    </location>
</feature>
<proteinExistence type="predicted"/>
<sequence length="1001" mass="109026">MITDNYAKMISGVGMRSRLARGGDYGGELELLLREQRRQLDDANDRERELSICRSGSAPPTVEGSLSAFGGLFGAAGGNSSGVSEEELRSDPAYISYYYSNVNLNPRLPPPLLSKEDWRAAQRIQGAGGGNACCGGGGGGGSPLSISGVRDRRRVSMGGEGAKEKSLISTQMEFSGESVENGAESPNDWGTNGLIGLPGLGSGSRQKSIAEMIQDDISYRKSTSRYPSHPASRTINNFIVPSDPLFIDLQHEPSSLDALHSQASVPDTRSMQSVGSSCSRGYASPVGASLSRNTTPDLQLIARAPSPRVLSTGLGTRSSSDNLNVIKSSVDVDASQGMAEPAYLVAALSGMSLSANMLDEENHMKPLTHHDIHKQQNFLHMQNGTNHIKQQSLMSKSGVLPTGSHFTGSYTPTLSSAGSSPTQHPTVGSPNSMSFGYGMGSYGLNPLSPSMLENQFESGHLPNLYDDMDSRSTRGGLTLGPNLLAAAAEMQNLYRLRNSSLGNSVQDPLMDPRYLPYLTSTELSDASSLTALNNPLINGESLGNSYMGFLEIQKAHLESLASQKSQYGFSKTGDANQGYYANPTLGIGMPYPGSPLAGCILPNSPFGLGSPVRYGGRNVHFASGMRNVSAGVMEDWLSDSASYLGQRASLLDDFKNNKAKCFELLEIEGHVVEFSADQYGSRFIQQKLETATVEEKNMVFHEILPHALNLMTDVFGNYVVQKFFEHGSASQIRNLADKLSGHVLTLSLQMYGCRVIQKAIEVVDLDQKKKMVAELAGHIMRCVRDQNGNHVIQKCIECVPEDAIQFVVTTFYDQVMTLSTHPYGCRVIQRVLEHCHSPETQSIIMHEVLQSVSMLAQDQYGNYVVQHVLEHGKPEERSSVINKLKGQIVQMSQQKFASNVVEKCLTFGTPEERQTLVNEMLGSPDENEPLQIMMKDQFANYVVQKVLETCDDHQLELILNRVKDHLNALKKYTYGKHIVTRVEKLVATGERRIGILSSYSA</sequence>
<evidence type="ECO:0000256" key="2">
    <source>
        <dbReference type="ARBA" id="ARBA00022490"/>
    </source>
</evidence>
<dbReference type="CDD" id="cd07920">
    <property type="entry name" value="Pumilio"/>
    <property type="match status" value="1"/>
</dbReference>
<dbReference type="GO" id="GO:0005737">
    <property type="term" value="C:cytoplasm"/>
    <property type="evidence" value="ECO:0007669"/>
    <property type="project" value="UniProtKB-SubCell"/>
</dbReference>
<comment type="subcellular location">
    <subcellularLocation>
        <location evidence="1">Cytoplasm</location>
    </subcellularLocation>
</comment>
<feature type="repeat" description="Pumilio" evidence="7">
    <location>
        <begin position="810"/>
        <end position="845"/>
    </location>
</feature>
<feature type="region of interest" description="Disordered" evidence="8">
    <location>
        <begin position="259"/>
        <end position="290"/>
    </location>
</feature>